<dbReference type="EMBL" id="MW021752">
    <property type="protein sequence ID" value="QPX73908.1"/>
    <property type="molecule type" value="Genomic_DNA"/>
</dbReference>
<proteinExistence type="predicted"/>
<keyword evidence="1" id="KW-0175">Coiled coil</keyword>
<feature type="coiled-coil region" evidence="1">
    <location>
        <begin position="104"/>
        <end position="134"/>
    </location>
</feature>
<accession>A0A7T3N7Q5</accession>
<protein>
    <recommendedName>
        <fullName evidence="4">Host specificity protein</fullName>
    </recommendedName>
</protein>
<evidence type="ECO:0000313" key="3">
    <source>
        <dbReference type="Proteomes" id="UP000595743"/>
    </source>
</evidence>
<evidence type="ECO:0000256" key="1">
    <source>
        <dbReference type="SAM" id="Coils"/>
    </source>
</evidence>
<organism evidence="2 3">
    <name type="scientific">Klebsiella phage vB_KpnM_BovinicusUrsus</name>
    <dbReference type="NCBI Taxonomy" id="2777352"/>
    <lineage>
        <taxon>Viruses</taxon>
        <taxon>Duplodnaviria</taxon>
        <taxon>Heunggongvirae</taxon>
        <taxon>Uroviricota</taxon>
        <taxon>Caudoviricetes</taxon>
        <taxon>Pantevenvirales</taxon>
        <taxon>Straboviridae</taxon>
        <taxon>Tevenvirinae</taxon>
        <taxon>Jiaodavirus</taxon>
        <taxon>Jiaodavirus jd18</taxon>
    </lineage>
</organism>
<dbReference type="Proteomes" id="UP000595743">
    <property type="component" value="Genome"/>
</dbReference>
<name>A0A7T3N7Q5_9CAUD</name>
<evidence type="ECO:0000313" key="2">
    <source>
        <dbReference type="EMBL" id="QPX73908.1"/>
    </source>
</evidence>
<sequence length="202" mass="22776">MKGNKMSILKKLVEFIRSKFGTFVAQNTSIEDQYTMAANRIIDEITKLRTTHVKSVNEEKRLLKLADEKDQAGASKEREIRRLLAEGAPVETLAKLGLLYRRTATALRAKAAEYKEMRAQIEQTVVKLDEQRLDLAVKLEYIRETRNANALGITSADDVIEIAELAKVDVQDIMMKVETFNGSQPGIETTSADVQEYLNSLK</sequence>
<reference evidence="2 3" key="1">
    <citation type="submission" date="2020-09" db="EMBL/GenBank/DDBJ databases">
        <authorList>
            <person name="Kaiser E."/>
            <person name="Loertsher E."/>
            <person name="Boyd C."/>
            <person name="Allen K."/>
            <person name="Carter N."/>
            <person name="Sharma R."/>
            <person name="Flor S."/>
            <person name="Grose J."/>
        </authorList>
    </citation>
    <scope>NUCLEOTIDE SEQUENCE [LARGE SCALE GENOMIC DNA]</scope>
</reference>
<gene>
    <name evidence="2" type="ORF">EVAN_142</name>
</gene>
<evidence type="ECO:0008006" key="4">
    <source>
        <dbReference type="Google" id="ProtNLM"/>
    </source>
</evidence>